<dbReference type="AlphaFoldDB" id="A0A1I2GYG4"/>
<evidence type="ECO:0000313" key="1">
    <source>
        <dbReference type="EMBL" id="SFF21601.1"/>
    </source>
</evidence>
<organism evidence="1 2">
    <name type="scientific">Flavimobilis marinus</name>
    <dbReference type="NCBI Taxonomy" id="285351"/>
    <lineage>
        <taxon>Bacteria</taxon>
        <taxon>Bacillati</taxon>
        <taxon>Actinomycetota</taxon>
        <taxon>Actinomycetes</taxon>
        <taxon>Micrococcales</taxon>
        <taxon>Jonesiaceae</taxon>
        <taxon>Flavimobilis</taxon>
    </lineage>
</organism>
<accession>A0A1I2GYG4</accession>
<proteinExistence type="predicted"/>
<dbReference type="STRING" id="285351.SAMN04488035_2022"/>
<name>A0A1I2GYG4_9MICO</name>
<sequence>MGMSASAFKDSRPAEVEGARSLERLFARLDTAESRSSAFKVRHGSLLAGDDRATAYDPVSYQVRYLFMAAFDHLGMLKRALDKDGMPVVAAYPLVRAALESAAQALWLTTGGTRRKRVFRALHRVWNGASLSDEAVRHLDPRRESSLLELRERLDQLLSASKAGQRSLDVKYPSMTDIVIDAGRAVETHEFRPIDVWRLCSSMAHGNRSVSLMVLESRPDGPTTDIGGNFVMTTSYQVMAAFVGVVTDLLEAAIEDQDRLNA</sequence>
<gene>
    <name evidence="1" type="ORF">SAMN04488035_2022</name>
</gene>
<keyword evidence="2" id="KW-1185">Reference proteome</keyword>
<reference evidence="2" key="1">
    <citation type="submission" date="2016-10" db="EMBL/GenBank/DDBJ databases">
        <authorList>
            <person name="Varghese N."/>
            <person name="Submissions S."/>
        </authorList>
    </citation>
    <scope>NUCLEOTIDE SEQUENCE [LARGE SCALE GENOMIC DNA]</scope>
    <source>
        <strain evidence="2">DSM 19083</strain>
    </source>
</reference>
<evidence type="ECO:0000313" key="2">
    <source>
        <dbReference type="Proteomes" id="UP000198520"/>
    </source>
</evidence>
<dbReference type="Proteomes" id="UP000198520">
    <property type="component" value="Unassembled WGS sequence"/>
</dbReference>
<dbReference type="EMBL" id="FONZ01000003">
    <property type="protein sequence ID" value="SFF21601.1"/>
    <property type="molecule type" value="Genomic_DNA"/>
</dbReference>
<protein>
    <submittedName>
        <fullName evidence="1">Uncharacterized protein</fullName>
    </submittedName>
</protein>